<evidence type="ECO:0000256" key="1">
    <source>
        <dbReference type="ARBA" id="ARBA00011073"/>
    </source>
</evidence>
<evidence type="ECO:0000313" key="3">
    <source>
        <dbReference type="EMBL" id="CAA2944785.1"/>
    </source>
</evidence>
<evidence type="ECO:0000256" key="2">
    <source>
        <dbReference type="ARBA" id="ARBA00022729"/>
    </source>
</evidence>
<dbReference type="InterPro" id="IPR036852">
    <property type="entry name" value="Peptidase_S8/S53_dom_sf"/>
</dbReference>
<dbReference type="PANTHER" id="PTHR10795">
    <property type="entry name" value="PROPROTEIN CONVERTASE SUBTILISIN/KEXIN"/>
    <property type="match status" value="1"/>
</dbReference>
<accession>A0A8S0PE56</accession>
<evidence type="ECO:0000313" key="4">
    <source>
        <dbReference type="Proteomes" id="UP000594638"/>
    </source>
</evidence>
<dbReference type="SUPFAM" id="SSF52743">
    <property type="entry name" value="Subtilisin-like"/>
    <property type="match status" value="1"/>
</dbReference>
<name>A0A8S0PE56_OLEEU</name>
<dbReference type="Gene3D" id="3.40.50.200">
    <property type="entry name" value="Peptidase S8/S53 domain"/>
    <property type="match status" value="1"/>
</dbReference>
<dbReference type="GO" id="GO:0006508">
    <property type="term" value="P:proteolysis"/>
    <property type="evidence" value="ECO:0007669"/>
    <property type="project" value="UniProtKB-KW"/>
</dbReference>
<keyword evidence="2" id="KW-0732">Signal</keyword>
<dbReference type="OrthoDB" id="206201at2759"/>
<protein>
    <submittedName>
        <fullName evidence="3">Subtilisin-like protease</fullName>
    </submittedName>
</protein>
<dbReference type="GO" id="GO:0004252">
    <property type="term" value="F:serine-type endopeptidase activity"/>
    <property type="evidence" value="ECO:0007669"/>
    <property type="project" value="InterPro"/>
</dbReference>
<gene>
    <name evidence="3" type="ORF">OLEA9_D000381</name>
</gene>
<dbReference type="EMBL" id="CACTIH010000057">
    <property type="protein sequence ID" value="CAA2944785.1"/>
    <property type="molecule type" value="Genomic_DNA"/>
</dbReference>
<sequence>MGFENCSRCKAYRQHQVPTNIFWGKTGLDGGFVCLTWPCTKQSRCPKAGCDGARNASLSTWGIAALLKGAHIEWSPAFRSAIMTTASPFDNTQNYILDLGLDRKFAAPLAMGAGQVKPNGALSSSLI</sequence>
<comment type="caution">
    <text evidence="3">The sequence shown here is derived from an EMBL/GenBank/DDBJ whole genome shotgun (WGS) entry which is preliminary data.</text>
</comment>
<dbReference type="Gramene" id="OE9D000381T1">
    <property type="protein sequence ID" value="OE9D000381C1"/>
    <property type="gene ID" value="OE9D000381"/>
</dbReference>
<organism evidence="3 4">
    <name type="scientific">Olea europaea subsp. europaea</name>
    <dbReference type="NCBI Taxonomy" id="158383"/>
    <lineage>
        <taxon>Eukaryota</taxon>
        <taxon>Viridiplantae</taxon>
        <taxon>Streptophyta</taxon>
        <taxon>Embryophyta</taxon>
        <taxon>Tracheophyta</taxon>
        <taxon>Spermatophyta</taxon>
        <taxon>Magnoliopsida</taxon>
        <taxon>eudicotyledons</taxon>
        <taxon>Gunneridae</taxon>
        <taxon>Pentapetalae</taxon>
        <taxon>asterids</taxon>
        <taxon>lamiids</taxon>
        <taxon>Lamiales</taxon>
        <taxon>Oleaceae</taxon>
        <taxon>Oleeae</taxon>
        <taxon>Olea</taxon>
    </lineage>
</organism>
<comment type="similarity">
    <text evidence="1">Belongs to the peptidase S8 family.</text>
</comment>
<dbReference type="Proteomes" id="UP000594638">
    <property type="component" value="Unassembled WGS sequence"/>
</dbReference>
<keyword evidence="3" id="KW-0378">Hydrolase</keyword>
<feature type="non-terminal residue" evidence="3">
    <location>
        <position position="127"/>
    </location>
</feature>
<keyword evidence="4" id="KW-1185">Reference proteome</keyword>
<dbReference type="InterPro" id="IPR045051">
    <property type="entry name" value="SBT"/>
</dbReference>
<proteinExistence type="inferred from homology"/>
<dbReference type="AlphaFoldDB" id="A0A8S0PE56"/>
<keyword evidence="3" id="KW-0645">Protease</keyword>
<reference evidence="3 4" key="1">
    <citation type="submission" date="2019-12" db="EMBL/GenBank/DDBJ databases">
        <authorList>
            <person name="Alioto T."/>
            <person name="Alioto T."/>
            <person name="Gomez Garrido J."/>
        </authorList>
    </citation>
    <scope>NUCLEOTIDE SEQUENCE [LARGE SCALE GENOMIC DNA]</scope>
</reference>